<feature type="compositionally biased region" description="Low complexity" evidence="3">
    <location>
        <begin position="36"/>
        <end position="45"/>
    </location>
</feature>
<protein>
    <recommendedName>
        <fullName evidence="4">SMB domain-containing protein</fullName>
    </recommendedName>
</protein>
<evidence type="ECO:0000313" key="5">
    <source>
        <dbReference type="EMBL" id="CAK0788347.1"/>
    </source>
</evidence>
<dbReference type="InterPro" id="IPR001212">
    <property type="entry name" value="Somatomedin_B_dom"/>
</dbReference>
<evidence type="ECO:0000256" key="1">
    <source>
        <dbReference type="ARBA" id="ARBA00023157"/>
    </source>
</evidence>
<feature type="region of interest" description="Disordered" evidence="3">
    <location>
        <begin position="36"/>
        <end position="66"/>
    </location>
</feature>
<dbReference type="InterPro" id="IPR036024">
    <property type="entry name" value="Somatomedin_B-like_dom_sf"/>
</dbReference>
<proteinExistence type="predicted"/>
<name>A0ABN9PDZ9_9DINO</name>
<dbReference type="Gene3D" id="4.10.410.20">
    <property type="match status" value="1"/>
</dbReference>
<feature type="compositionally biased region" description="Low complexity" evidence="3">
    <location>
        <begin position="992"/>
        <end position="1003"/>
    </location>
</feature>
<comment type="caution">
    <text evidence="5">The sequence shown here is derived from an EMBL/GenBank/DDBJ whole genome shotgun (WGS) entry which is preliminary data.</text>
</comment>
<evidence type="ECO:0000256" key="2">
    <source>
        <dbReference type="SAM" id="Coils"/>
    </source>
</evidence>
<reference evidence="5" key="1">
    <citation type="submission" date="2023-10" db="EMBL/GenBank/DDBJ databases">
        <authorList>
            <person name="Chen Y."/>
            <person name="Shah S."/>
            <person name="Dougan E. K."/>
            <person name="Thang M."/>
            <person name="Chan C."/>
        </authorList>
    </citation>
    <scope>NUCLEOTIDE SEQUENCE [LARGE SCALE GENOMIC DNA]</scope>
</reference>
<dbReference type="EMBL" id="CAUYUJ010000037">
    <property type="protein sequence ID" value="CAK0788347.1"/>
    <property type="molecule type" value="Genomic_DNA"/>
</dbReference>
<dbReference type="PROSITE" id="PS50958">
    <property type="entry name" value="SMB_2"/>
    <property type="match status" value="1"/>
</dbReference>
<organism evidence="5 6">
    <name type="scientific">Prorocentrum cordatum</name>
    <dbReference type="NCBI Taxonomy" id="2364126"/>
    <lineage>
        <taxon>Eukaryota</taxon>
        <taxon>Sar</taxon>
        <taxon>Alveolata</taxon>
        <taxon>Dinophyceae</taxon>
        <taxon>Prorocentrales</taxon>
        <taxon>Prorocentraceae</taxon>
        <taxon>Prorocentrum</taxon>
    </lineage>
</organism>
<feature type="region of interest" description="Disordered" evidence="3">
    <location>
        <begin position="557"/>
        <end position="577"/>
    </location>
</feature>
<dbReference type="PROSITE" id="PS00524">
    <property type="entry name" value="SMB_1"/>
    <property type="match status" value="1"/>
</dbReference>
<keyword evidence="2" id="KW-0175">Coiled coil</keyword>
<dbReference type="Proteomes" id="UP001189429">
    <property type="component" value="Unassembled WGS sequence"/>
</dbReference>
<gene>
    <name evidence="5" type="ORF">PCOR1329_LOCUS259</name>
</gene>
<dbReference type="SUPFAM" id="SSF90188">
    <property type="entry name" value="Somatomedin B domain"/>
    <property type="match status" value="1"/>
</dbReference>
<feature type="domain" description="SMB" evidence="4">
    <location>
        <begin position="1086"/>
        <end position="1131"/>
    </location>
</feature>
<feature type="region of interest" description="Disordered" evidence="3">
    <location>
        <begin position="956"/>
        <end position="1078"/>
    </location>
</feature>
<evidence type="ECO:0000313" key="6">
    <source>
        <dbReference type="Proteomes" id="UP001189429"/>
    </source>
</evidence>
<evidence type="ECO:0000259" key="4">
    <source>
        <dbReference type="PROSITE" id="PS50958"/>
    </source>
</evidence>
<keyword evidence="1" id="KW-1015">Disulfide bond</keyword>
<accession>A0ABN9PDZ9</accession>
<keyword evidence="6" id="KW-1185">Reference proteome</keyword>
<feature type="region of interest" description="Disordered" evidence="3">
    <location>
        <begin position="783"/>
        <end position="837"/>
    </location>
</feature>
<dbReference type="SMART" id="SM00201">
    <property type="entry name" value="SO"/>
    <property type="match status" value="1"/>
</dbReference>
<feature type="coiled-coil region" evidence="2">
    <location>
        <begin position="89"/>
        <end position="123"/>
    </location>
</feature>
<feature type="region of interest" description="Disordered" evidence="3">
    <location>
        <begin position="748"/>
        <end position="767"/>
    </location>
</feature>
<feature type="compositionally biased region" description="Basic and acidic residues" evidence="3">
    <location>
        <begin position="977"/>
        <end position="989"/>
    </location>
</feature>
<evidence type="ECO:0000256" key="3">
    <source>
        <dbReference type="SAM" id="MobiDB-lite"/>
    </source>
</evidence>
<sequence>MARKLAPRSKEIVGLEGQMRALALQLAGLAQNTSIPGAGAAAATKPRARPKEQKEEQNSDMSSLRQRTALQEKINYREKDPKEATAQMQAKRRKQLDRHENDLKSKQEQLETITENIQHKQEAITAKRTEVEVSKLEADKQARAPLGDASIASVATEDVVQIWAPGRNSAKKWVERFHESASGEDAQAVADGWKWLQDIERASISFSAKSPSSLDGFHPAHLQHLSDDALEALRNIMLACEARAEQNASVGRYTATNIADYSKYSETISLDESRDKLVRRGTSMAATEVIYNQWFPSSHIDDTSLGVCGDAKDSAVSQALQAGKDFFATAKRLGARLSEKPAVVAGSVSTGRDIVKLLGLERNMNQRSATYLGTIADRPCRTRAGFTGVIKLGNKANDHQAKSETPYRCVARFAQSMDGFKYVQQRYHFKAHRLTDATIAADARAELATTMHAATEGHFAAEMDEAATRIGKIAHLAANVPPIFDMDDQISFLKDCVQNPRGHRLVAANQWGAPDNNDIAKSVFICVRCGAWAQQRRRLKLRLPCAAATTKGLEVPSNLKKGAGPHKKLGRFIDANTPIGKPRAGTVASMSHSKFDITKSSNSEVESSSVYEGRTAALHQRVRGEELRPNDANEEKNAMLGNAMRGGLSHVPAKPNDGHASHHGDVAESLPHGIAKSGEVDAVTTEVFDHQIIGLGSDSVVGEPLCQGGPDENTYLDKRWKPKLYAVEKAMQLKEELDAELAAKFEGASMGGQDGAGRAPDPRPPEARELRYEPLSHALQLSVASAHGSQRSPRVGLAAQVEPDPGPEAAAGADDDGAAAAGGAGSGAGSPRSLVPPVLPRRSRVAVVAGLCGVALVAVGGLARAVGRGGRGALGGGDGQAARDPTAPSDATFLLSVQRPQGLHHEASDRRSQLKPCTFVTSADHKVTIDNAVPCTISLQTTGGDWHKYILSRDGGQDLPQRAASEKGARKARKHALQSDDHSPKKDEVAEAAEAVAHEFAIADGDEEDAGPSPTDNESRDRTDAATPEAAAGSRRRSPHAEGGSHKRHHPSGSSHSKGAGSNGSGAEGGAEAAAAGGCGPDAAEDAACCATFGCEGAYDVAQPCQCNSRCEEFSNCCPDFQAVCAASLKTNAQTTESPPPQTTSARSMGSPSLLCFSVIRSEGNEIGLVGAQHDRHAAIFACDTTLVFSNGPSIRIGTMDTVSIPTEAIGMGNLGVEGETTNSWLNTAVFIEVWHWLVKDGRWKGYDWTVKVDPDAVFFPERLRDHVRPYTPPGGGNYYLVNCNKRYTADPDDEVFKEKLFGALEVFSKQAVQAYQDGHKRCTDELKWHGWGEDYYMQSCLSFLGVLPVGDFTMVGDKRCFEAPCTDTGKVAFHDFKDVPAYFNCWEQSLGPVGVQEYAEHTV</sequence>
<dbReference type="Pfam" id="PF01033">
    <property type="entry name" value="Somatomedin_B"/>
    <property type="match status" value="1"/>
</dbReference>